<evidence type="ECO:0000313" key="1">
    <source>
        <dbReference type="EMBL" id="MBD2860631.1"/>
    </source>
</evidence>
<dbReference type="AlphaFoldDB" id="A0A927C6H5"/>
<name>A0A927C6H5_9BACL</name>
<organism evidence="1 2">
    <name type="scientific">Paenibacillus oceani</name>
    <dbReference type="NCBI Taxonomy" id="2772510"/>
    <lineage>
        <taxon>Bacteria</taxon>
        <taxon>Bacillati</taxon>
        <taxon>Bacillota</taxon>
        <taxon>Bacilli</taxon>
        <taxon>Bacillales</taxon>
        <taxon>Paenibacillaceae</taxon>
        <taxon>Paenibacillus</taxon>
    </lineage>
</organism>
<dbReference type="PROSITE" id="PS51318">
    <property type="entry name" value="TAT"/>
    <property type="match status" value="1"/>
</dbReference>
<evidence type="ECO:0000313" key="2">
    <source>
        <dbReference type="Proteomes" id="UP000639396"/>
    </source>
</evidence>
<protein>
    <recommendedName>
        <fullName evidence="3">Pectate lyase superfamily protein domain-containing protein</fullName>
    </recommendedName>
</protein>
<dbReference type="EMBL" id="JACXJA010000001">
    <property type="protein sequence ID" value="MBD2860631.1"/>
    <property type="molecule type" value="Genomic_DNA"/>
</dbReference>
<reference evidence="1" key="1">
    <citation type="submission" date="2020-09" db="EMBL/GenBank/DDBJ databases">
        <title>A novel bacterium of genus Paenibacillus, isolated from South China Sea.</title>
        <authorList>
            <person name="Huang H."/>
            <person name="Mo K."/>
            <person name="Hu Y."/>
        </authorList>
    </citation>
    <scope>NUCLEOTIDE SEQUENCE</scope>
    <source>
        <strain evidence="1">IB182363</strain>
    </source>
</reference>
<dbReference type="SUPFAM" id="SSF51126">
    <property type="entry name" value="Pectin lyase-like"/>
    <property type="match status" value="1"/>
</dbReference>
<dbReference type="InterPro" id="IPR011050">
    <property type="entry name" value="Pectin_lyase_fold/virulence"/>
</dbReference>
<dbReference type="InterPro" id="IPR012334">
    <property type="entry name" value="Pectin_lyas_fold"/>
</dbReference>
<dbReference type="Gene3D" id="2.160.20.10">
    <property type="entry name" value="Single-stranded right-handed beta-helix, Pectin lyase-like"/>
    <property type="match status" value="1"/>
</dbReference>
<dbReference type="Proteomes" id="UP000639396">
    <property type="component" value="Unassembled WGS sequence"/>
</dbReference>
<evidence type="ECO:0008006" key="3">
    <source>
        <dbReference type="Google" id="ProtNLM"/>
    </source>
</evidence>
<keyword evidence="2" id="KW-1185">Reference proteome</keyword>
<gene>
    <name evidence="1" type="ORF">IDH45_01345</name>
</gene>
<dbReference type="InterPro" id="IPR006311">
    <property type="entry name" value="TAT_signal"/>
</dbReference>
<dbReference type="RefSeq" id="WP_190923907.1">
    <property type="nucleotide sequence ID" value="NZ_JACXJA010000001.1"/>
</dbReference>
<proteinExistence type="predicted"/>
<accession>A0A927C6H5</accession>
<comment type="caution">
    <text evidence="1">The sequence shown here is derived from an EMBL/GenBank/DDBJ whole genome shotgun (WGS) entry which is preliminary data.</text>
</comment>
<sequence length="619" mass="67667">MTNEHLNWSRRKLLGTMSIAGAGLVAGSLSPLAVEAEEKQLPPPFRAQTANCCASMTVDELRQLHSPDPDVIYPVHSRGQEGLFYYDPADTASLDNTGTVVVTPTGARLKRVHTGALLVTWFGAAGDGVTDDTEAFQRAFAAGSTIVIPATAHAYRLSKFQGVAGQRVTGIGHPRIDLFHLTGSSVVLLGFANHAYYENLHFNCLEQDLEWNRGELSNREYVTIRNCTFQGFRHASNKPNAWGLYMSHARHIVIDQCTFGDNSQADIAILEGSSHITIYQPRSLQETCHLNFEPNNASVPIEHVHVEGGRFSLVTMKENAYTGNSITRSSFTNTHIQELNYDGADVTFRNCRIETVTNWKLATVFAGSARFGTSLSLGHNLLPDPYVTSVSSTGQSHWILHYSTLSSDYFTRITENGFRMLRLNPSQANGVVMVRTSRRIATGTTNGFVLAITSRAHYPAQNVNFISVQGRARYWDAAGQKLGEQAVSLNRSKPGRFTALNTELAFLFPPAGTVAVDVILMNTSTTSTASLDIAAVSLHPWIEQEDSCGQTTALRLIHDHLPRTLQGTAVEPPQAAHQYANYEIGDTLTHAQPAAGQPLGWICTEAGTPGQWRATSILT</sequence>